<dbReference type="EMBL" id="CAJFCV020000005">
    <property type="protein sequence ID" value="CAG9121059.1"/>
    <property type="molecule type" value="Genomic_DNA"/>
</dbReference>
<evidence type="ECO:0000256" key="3">
    <source>
        <dbReference type="ARBA" id="ARBA00022536"/>
    </source>
</evidence>
<dbReference type="PANTHER" id="PTHR10083">
    <property type="entry name" value="KUNITZ-TYPE PROTEASE INHIBITOR-RELATED"/>
    <property type="match status" value="1"/>
</dbReference>
<reference evidence="14" key="2">
    <citation type="submission" date="2020-09" db="EMBL/GenBank/DDBJ databases">
        <authorList>
            <person name="Kikuchi T."/>
        </authorList>
    </citation>
    <scope>NUCLEOTIDE SEQUENCE</scope>
    <source>
        <strain evidence="14">Ka4C1</strain>
    </source>
</reference>
<comment type="subcellular location">
    <subcellularLocation>
        <location evidence="1">Secreted</location>
    </subcellularLocation>
</comment>
<dbReference type="PROSITE" id="PS00022">
    <property type="entry name" value="EGF_1"/>
    <property type="match status" value="2"/>
</dbReference>
<feature type="domain" description="EGF-like" evidence="12">
    <location>
        <begin position="686"/>
        <end position="724"/>
    </location>
</feature>
<keyword evidence="3 9" id="KW-0245">EGF-like domain</keyword>
<dbReference type="SMR" id="A0A1I7S8G3"/>
<evidence type="ECO:0000313" key="14">
    <source>
        <dbReference type="EMBL" id="CAD5230154.1"/>
    </source>
</evidence>
<dbReference type="InterPro" id="IPR001881">
    <property type="entry name" value="EGF-like_Ca-bd_dom"/>
</dbReference>
<dbReference type="InterPro" id="IPR050098">
    <property type="entry name" value="TFPI/VKTCI-like"/>
</dbReference>
<organism evidence="15 17">
    <name type="scientific">Bursaphelenchus xylophilus</name>
    <name type="common">Pinewood nematode worm</name>
    <name type="synonym">Aphelenchoides xylophilus</name>
    <dbReference type="NCBI Taxonomy" id="6326"/>
    <lineage>
        <taxon>Eukaryota</taxon>
        <taxon>Metazoa</taxon>
        <taxon>Ecdysozoa</taxon>
        <taxon>Nematoda</taxon>
        <taxon>Chromadorea</taxon>
        <taxon>Rhabditida</taxon>
        <taxon>Tylenchina</taxon>
        <taxon>Tylenchomorpha</taxon>
        <taxon>Aphelenchoidea</taxon>
        <taxon>Aphelenchoididae</taxon>
        <taxon>Bursaphelenchus</taxon>
    </lineage>
</organism>
<dbReference type="Proteomes" id="UP000582659">
    <property type="component" value="Unassembled WGS sequence"/>
</dbReference>
<evidence type="ECO:0000256" key="10">
    <source>
        <dbReference type="SAM" id="MobiDB-lite"/>
    </source>
</evidence>
<proteinExistence type="predicted"/>
<comment type="caution">
    <text evidence="9">Lacks conserved residue(s) required for the propagation of feature annotation.</text>
</comment>
<keyword evidence="16" id="KW-1185">Reference proteome</keyword>
<feature type="domain" description="BPTI/Kunitz inhibitor" evidence="13">
    <location>
        <begin position="318"/>
        <end position="373"/>
    </location>
</feature>
<dbReference type="SUPFAM" id="SSF57362">
    <property type="entry name" value="BPTI-like"/>
    <property type="match status" value="5"/>
</dbReference>
<feature type="domain" description="BPTI/Kunitz inhibitor" evidence="13">
    <location>
        <begin position="385"/>
        <end position="441"/>
    </location>
</feature>
<feature type="compositionally biased region" description="Basic and acidic residues" evidence="10">
    <location>
        <begin position="515"/>
        <end position="527"/>
    </location>
</feature>
<dbReference type="GO" id="GO:0004867">
    <property type="term" value="F:serine-type endopeptidase inhibitor activity"/>
    <property type="evidence" value="ECO:0007669"/>
    <property type="project" value="UniProtKB-KW"/>
</dbReference>
<dbReference type="PROSITE" id="PS01187">
    <property type="entry name" value="EGF_CA"/>
    <property type="match status" value="2"/>
</dbReference>
<evidence type="ECO:0000256" key="7">
    <source>
        <dbReference type="ARBA" id="ARBA00022900"/>
    </source>
</evidence>
<evidence type="ECO:0000256" key="1">
    <source>
        <dbReference type="ARBA" id="ARBA00004613"/>
    </source>
</evidence>
<evidence type="ECO:0000256" key="2">
    <source>
        <dbReference type="ARBA" id="ARBA00022525"/>
    </source>
</evidence>
<dbReference type="PROSITE" id="PS00010">
    <property type="entry name" value="ASX_HYDROXYL"/>
    <property type="match status" value="2"/>
</dbReference>
<feature type="domain" description="EGF-like" evidence="12">
    <location>
        <begin position="192"/>
        <end position="232"/>
    </location>
</feature>
<dbReference type="FunFam" id="4.10.410.10:FF:000020">
    <property type="entry name" value="Collagen, type VI, alpha 3"/>
    <property type="match status" value="1"/>
</dbReference>
<dbReference type="Pfam" id="PF00008">
    <property type="entry name" value="EGF"/>
    <property type="match status" value="2"/>
</dbReference>
<feature type="region of interest" description="Disordered" evidence="10">
    <location>
        <begin position="515"/>
        <end position="604"/>
    </location>
</feature>
<dbReference type="Proteomes" id="UP000659654">
    <property type="component" value="Unassembled WGS sequence"/>
</dbReference>
<dbReference type="CDD" id="cd21630">
    <property type="entry name" value="Kunitz_TAP-like"/>
    <property type="match status" value="1"/>
</dbReference>
<dbReference type="Gene3D" id="2.10.25.10">
    <property type="entry name" value="Laminin"/>
    <property type="match status" value="5"/>
</dbReference>
<dbReference type="Pfam" id="PF00014">
    <property type="entry name" value="Kunitz_BPTI"/>
    <property type="match status" value="5"/>
</dbReference>
<keyword evidence="8 9" id="KW-1015">Disulfide bond</keyword>
<dbReference type="CDD" id="cd00109">
    <property type="entry name" value="Kunitz-type"/>
    <property type="match status" value="3"/>
</dbReference>
<accession>A0A1I7S8G3</accession>
<feature type="domain" description="BPTI/Kunitz inhibitor" evidence="13">
    <location>
        <begin position="93"/>
        <end position="146"/>
    </location>
</feature>
<feature type="disulfide bond" evidence="9">
    <location>
        <begin position="714"/>
        <end position="723"/>
    </location>
</feature>
<feature type="disulfide bond" evidence="9">
    <location>
        <begin position="695"/>
        <end position="712"/>
    </location>
</feature>
<dbReference type="InterPro" id="IPR018097">
    <property type="entry name" value="EGF_Ca-bd_CS"/>
</dbReference>
<dbReference type="InterPro" id="IPR024731">
    <property type="entry name" value="NELL2-like_EGF"/>
</dbReference>
<dbReference type="AlphaFoldDB" id="A0A1I7S8G3"/>
<evidence type="ECO:0000259" key="13">
    <source>
        <dbReference type="PROSITE" id="PS50279"/>
    </source>
</evidence>
<dbReference type="SMART" id="SM00181">
    <property type="entry name" value="EGF"/>
    <property type="match status" value="7"/>
</dbReference>
<keyword evidence="2" id="KW-0964">Secreted</keyword>
<keyword evidence="11" id="KW-0472">Membrane</keyword>
<keyword evidence="11" id="KW-0812">Transmembrane</keyword>
<dbReference type="Proteomes" id="UP000095284">
    <property type="component" value="Unplaced"/>
</dbReference>
<dbReference type="WBParaSite" id="BXY_0930600.1">
    <property type="protein sequence ID" value="BXY_0930600.1"/>
    <property type="gene ID" value="BXY_0930600"/>
</dbReference>
<evidence type="ECO:0000313" key="17">
    <source>
        <dbReference type="WBParaSite" id="BXY_0930600.1"/>
    </source>
</evidence>
<dbReference type="PANTHER" id="PTHR10083:SF381">
    <property type="entry name" value="BPTI_KUNITZ INHIBITOR DOMAIN-CONTAINING PROTEIN"/>
    <property type="match status" value="1"/>
</dbReference>
<dbReference type="Pfam" id="PF07645">
    <property type="entry name" value="EGF_CA"/>
    <property type="match status" value="1"/>
</dbReference>
<dbReference type="InterPro" id="IPR000152">
    <property type="entry name" value="EGF-type_Asp/Asn_hydroxyl_site"/>
</dbReference>
<dbReference type="OrthoDB" id="5852179at2759"/>
<keyword evidence="4" id="KW-0646">Protease inhibitor</keyword>
<keyword evidence="5" id="KW-0732">Signal</keyword>
<dbReference type="CDD" id="cd00054">
    <property type="entry name" value="EGF_CA"/>
    <property type="match status" value="4"/>
</dbReference>
<keyword evidence="7" id="KW-0722">Serine protease inhibitor</keyword>
<evidence type="ECO:0000313" key="16">
    <source>
        <dbReference type="Proteomes" id="UP000659654"/>
    </source>
</evidence>
<feature type="compositionally biased region" description="Polar residues" evidence="10">
    <location>
        <begin position="528"/>
        <end position="545"/>
    </location>
</feature>
<feature type="disulfide bond" evidence="9">
    <location>
        <begin position="629"/>
        <end position="638"/>
    </location>
</feature>
<evidence type="ECO:0000256" key="6">
    <source>
        <dbReference type="ARBA" id="ARBA00022737"/>
    </source>
</evidence>
<dbReference type="PRINTS" id="PR00759">
    <property type="entry name" value="BASICPTASE"/>
</dbReference>
<feature type="domain" description="EGF-like" evidence="12">
    <location>
        <begin position="643"/>
        <end position="683"/>
    </location>
</feature>
<evidence type="ECO:0000256" key="4">
    <source>
        <dbReference type="ARBA" id="ARBA00022690"/>
    </source>
</evidence>
<dbReference type="InterPro" id="IPR020901">
    <property type="entry name" value="Prtase_inh_Kunz-CS"/>
</dbReference>
<dbReference type="PROSITE" id="PS00280">
    <property type="entry name" value="BPTI_KUNITZ_1"/>
    <property type="match status" value="2"/>
</dbReference>
<dbReference type="Pfam" id="PF12947">
    <property type="entry name" value="EGF_3"/>
    <property type="match status" value="1"/>
</dbReference>
<dbReference type="PROSITE" id="PS50026">
    <property type="entry name" value="EGF_3"/>
    <property type="match status" value="5"/>
</dbReference>
<dbReference type="eggNOG" id="KOG4295">
    <property type="taxonomic scope" value="Eukaryota"/>
</dbReference>
<feature type="transmembrane region" description="Helical" evidence="11">
    <location>
        <begin position="807"/>
        <end position="826"/>
    </location>
</feature>
<dbReference type="InterPro" id="IPR002223">
    <property type="entry name" value="Kunitz_BPTI"/>
</dbReference>
<dbReference type="SMART" id="SM00131">
    <property type="entry name" value="KU"/>
    <property type="match status" value="5"/>
</dbReference>
<dbReference type="SMART" id="SM00179">
    <property type="entry name" value="EGF_CA"/>
    <property type="match status" value="5"/>
</dbReference>
<dbReference type="FunFam" id="2.10.25.10:FF:000118">
    <property type="entry name" value="protein delta homolog 2"/>
    <property type="match status" value="1"/>
</dbReference>
<dbReference type="SUPFAM" id="SSF57196">
    <property type="entry name" value="EGF/Laminin"/>
    <property type="match status" value="5"/>
</dbReference>
<evidence type="ECO:0000259" key="12">
    <source>
        <dbReference type="PROSITE" id="PS50026"/>
    </source>
</evidence>
<sequence length="828" mass="94120">MTVDFVFYIALFGFMESFGDGFGYGDEKCFEPFDIGPCTFFVKKWYYDQSSKECRPFNYGGCLGTRNRFSNKQECLKSCVYKMNDPVSLPEICLLDADPAHCSDERAGQWWYYFNAELGVCDKFYYYGCGGNDNRFYSLYQCRKVCGERMDPQIACERCDVRTSFCQAESKYKYSCQCREGYIKASNGDCVDMDECELMQAECGDNSRCINTVGSYKCECLEGYVGDGKECRFVGPATQTDDCSSCSENAICRGGKCQCKIGFEGDGFNCTDVDECMSPLPKCDPNAECFNTIGSYLCECSVGFAGNGFECTNNTISCLDKQSRDYEASCTGEYREHYFFDHTTKQCTMFWFDGCPSKSRNIFSDLSTCEEMCVRTHILKKAQVCWDKFDENLKKPCRQGKWEQKYFYDHTSMTCQLFWYDGCRTESRNFFNDRLNCQWLCEEQAKYKDKSCLEPFDEHYRDECSGGKWRQQYYFNKKDKRCTPFWYDGCRGTSQNLYSDLNTCRSVCEIPAQEAEKENQQSHKALTDRNQNQHTQNIPQNGQVTHQHRHHQKPFTVRPVSKEEGLKYSEGHENGRATVATSAERTRGPQEVSQRPTPPSRNICERENPCQNGGKCVFDRTKQTHFCECDNGFKGKNCEIFDDSDPCSSAPCKNGGSCGPKKAKKKSDDVPYECFCPFGFGGLTCEEKPCASAPCKNGGTCRTTVGNPPYFCECPEGFGGATCATALQTKEKPKFGKNVELISSGKAEWIEELRKHQEKQQQRQRAATGNYTIEADDAPVEVNGTFGQQLRSKTTIRQLKGADEQNAAATNIVFMAVFCCIFAIILQF</sequence>
<dbReference type="InterPro" id="IPR049883">
    <property type="entry name" value="NOTCH1_EGF-like"/>
</dbReference>
<keyword evidence="11" id="KW-1133">Transmembrane helix</keyword>
<feature type="domain" description="EGF-like" evidence="12">
    <location>
        <begin position="272"/>
        <end position="310"/>
    </location>
</feature>
<dbReference type="EMBL" id="CAJFDI010000005">
    <property type="protein sequence ID" value="CAD5230154.1"/>
    <property type="molecule type" value="Genomic_DNA"/>
</dbReference>
<feature type="domain" description="EGF-like" evidence="12">
    <location>
        <begin position="600"/>
        <end position="639"/>
    </location>
</feature>
<evidence type="ECO:0000256" key="8">
    <source>
        <dbReference type="ARBA" id="ARBA00023157"/>
    </source>
</evidence>
<dbReference type="PROSITE" id="PS50279">
    <property type="entry name" value="BPTI_KUNITZ_2"/>
    <property type="match status" value="5"/>
</dbReference>
<dbReference type="GO" id="GO:0005509">
    <property type="term" value="F:calcium ion binding"/>
    <property type="evidence" value="ECO:0007669"/>
    <property type="project" value="InterPro"/>
</dbReference>
<keyword evidence="6" id="KW-0677">Repeat</keyword>
<dbReference type="FunFam" id="2.10.25.10:FF:000038">
    <property type="entry name" value="Fibrillin 2"/>
    <property type="match status" value="2"/>
</dbReference>
<feature type="disulfide bond" evidence="9">
    <location>
        <begin position="610"/>
        <end position="627"/>
    </location>
</feature>
<feature type="domain" description="BPTI/Kunitz inhibitor" evidence="13">
    <location>
        <begin position="29"/>
        <end position="79"/>
    </location>
</feature>
<reference evidence="17" key="1">
    <citation type="submission" date="2016-11" db="UniProtKB">
        <authorList>
            <consortium name="WormBaseParasite"/>
        </authorList>
    </citation>
    <scope>IDENTIFICATION</scope>
</reference>
<gene>
    <name evidence="14" type="ORF">BXYJ_LOCUS10845</name>
</gene>
<evidence type="ECO:0000256" key="9">
    <source>
        <dbReference type="PROSITE-ProRule" id="PRU00076"/>
    </source>
</evidence>
<dbReference type="GO" id="GO:0005615">
    <property type="term" value="C:extracellular space"/>
    <property type="evidence" value="ECO:0007669"/>
    <property type="project" value="TreeGrafter"/>
</dbReference>
<evidence type="ECO:0000256" key="5">
    <source>
        <dbReference type="ARBA" id="ARBA00022729"/>
    </source>
</evidence>
<dbReference type="Gene3D" id="4.10.410.10">
    <property type="entry name" value="Pancreatic trypsin inhibitor Kunitz domain"/>
    <property type="match status" value="5"/>
</dbReference>
<protein>
    <submittedName>
        <fullName evidence="14">(pine wood nematode) hypothetical protein</fullName>
    </submittedName>
</protein>
<evidence type="ECO:0000313" key="15">
    <source>
        <dbReference type="Proteomes" id="UP000095284"/>
    </source>
</evidence>
<feature type="domain" description="BPTI/Kunitz inhibitor" evidence="13">
    <location>
        <begin position="452"/>
        <end position="508"/>
    </location>
</feature>
<name>A0A1I7S8G3_BURXY</name>
<dbReference type="InterPro" id="IPR000742">
    <property type="entry name" value="EGF"/>
</dbReference>
<evidence type="ECO:0000256" key="11">
    <source>
        <dbReference type="SAM" id="Phobius"/>
    </source>
</evidence>
<dbReference type="PROSITE" id="PS01186">
    <property type="entry name" value="EGF_2"/>
    <property type="match status" value="3"/>
</dbReference>
<dbReference type="InterPro" id="IPR036880">
    <property type="entry name" value="Kunitz_BPTI_sf"/>
</dbReference>
<feature type="compositionally biased region" description="Basic and acidic residues" evidence="10">
    <location>
        <begin position="560"/>
        <end position="575"/>
    </location>
</feature>